<dbReference type="Pfam" id="PF03692">
    <property type="entry name" value="CxxCxxCC"/>
    <property type="match status" value="1"/>
</dbReference>
<dbReference type="PANTHER" id="PTHR35866">
    <property type="entry name" value="PUTATIVE-RELATED"/>
    <property type="match status" value="1"/>
</dbReference>
<accession>A0A3B0VT60</accession>
<dbReference type="InterPro" id="IPR005358">
    <property type="entry name" value="Puta_zinc/iron-chelating_dom"/>
</dbReference>
<gene>
    <name evidence="1" type="ORF">MNBD_DELTA04-28</name>
</gene>
<dbReference type="PANTHER" id="PTHR35866:SF1">
    <property type="entry name" value="YKGJ FAMILY CYSTEINE CLUSTER PROTEIN"/>
    <property type="match status" value="1"/>
</dbReference>
<proteinExistence type="predicted"/>
<evidence type="ECO:0000313" key="1">
    <source>
        <dbReference type="EMBL" id="VAW41657.1"/>
    </source>
</evidence>
<organism evidence="1">
    <name type="scientific">hydrothermal vent metagenome</name>
    <dbReference type="NCBI Taxonomy" id="652676"/>
    <lineage>
        <taxon>unclassified sequences</taxon>
        <taxon>metagenomes</taxon>
        <taxon>ecological metagenomes</taxon>
    </lineage>
</organism>
<evidence type="ECO:0008006" key="2">
    <source>
        <dbReference type="Google" id="ProtNLM"/>
    </source>
</evidence>
<reference evidence="1" key="1">
    <citation type="submission" date="2018-06" db="EMBL/GenBank/DDBJ databases">
        <authorList>
            <person name="Zhirakovskaya E."/>
        </authorList>
    </citation>
    <scope>NUCLEOTIDE SEQUENCE</scope>
</reference>
<protein>
    <recommendedName>
        <fullName evidence="2">YkgJ family cysteine cluster protein</fullName>
    </recommendedName>
</protein>
<dbReference type="AlphaFoldDB" id="A0A3B0VT60"/>
<name>A0A3B0VT60_9ZZZZ</name>
<sequence length="227" mass="25585">MPSQSSKKIKEACDRCGTCCRQGGPALHIQDRHLVAPGFLGFDVLVTIRRGELVRYPLSDRPEPVRQELIKIQGRGRDWSCCFLQEESWSCAIYDRRPLACRLLKCWAPDEVLAIAGRELLDRYDLIADNDPLLPLVRLHEQECACPDLVESEIRLRSSARRAEMLSELEQLVNRDLAVRGMAMQRYGLSVARELFYFGRPLFQLLAPLGIAVTEAAGGLTLQYLGG</sequence>
<dbReference type="EMBL" id="UOEY01000132">
    <property type="protein sequence ID" value="VAW41657.1"/>
    <property type="molecule type" value="Genomic_DNA"/>
</dbReference>